<reference evidence="2" key="1">
    <citation type="submission" date="2016-10" db="EMBL/GenBank/DDBJ databases">
        <title>Sequence of Gallionella enrichment culture.</title>
        <authorList>
            <person name="Poehlein A."/>
            <person name="Muehling M."/>
            <person name="Daniel R."/>
        </authorList>
    </citation>
    <scope>NUCLEOTIDE SEQUENCE</scope>
</reference>
<dbReference type="Gene3D" id="3.40.1440.10">
    <property type="entry name" value="GIY-YIG endonuclease"/>
    <property type="match status" value="1"/>
</dbReference>
<accession>A0A1J5R9D9</accession>
<dbReference type="PANTHER" id="PTHR34477:SF1">
    <property type="entry name" value="UPF0213 PROTEIN YHBQ"/>
    <property type="match status" value="1"/>
</dbReference>
<dbReference type="PANTHER" id="PTHR34477">
    <property type="entry name" value="UPF0213 PROTEIN YHBQ"/>
    <property type="match status" value="1"/>
</dbReference>
<gene>
    <name evidence="2" type="ORF">GALL_333880</name>
</gene>
<feature type="domain" description="GIY-YIG" evidence="1">
    <location>
        <begin position="2"/>
        <end position="78"/>
    </location>
</feature>
<proteinExistence type="predicted"/>
<organism evidence="2">
    <name type="scientific">mine drainage metagenome</name>
    <dbReference type="NCBI Taxonomy" id="410659"/>
    <lineage>
        <taxon>unclassified sequences</taxon>
        <taxon>metagenomes</taxon>
        <taxon>ecological metagenomes</taxon>
    </lineage>
</organism>
<evidence type="ECO:0000313" key="2">
    <source>
        <dbReference type="EMBL" id="OIQ84773.1"/>
    </source>
</evidence>
<sequence length="88" mass="9724">MSEYSVYIVRNPNGRLYIGVSDDVARRIRQHNDGESTWTSTRGPWALIWSKGGMDLSAARKPENLLKRQKGGAGLYRLTGLQPSSSGS</sequence>
<dbReference type="Pfam" id="PF01541">
    <property type="entry name" value="GIY-YIG"/>
    <property type="match status" value="1"/>
</dbReference>
<dbReference type="SUPFAM" id="SSF82771">
    <property type="entry name" value="GIY-YIG endonuclease"/>
    <property type="match status" value="1"/>
</dbReference>
<dbReference type="InterPro" id="IPR050190">
    <property type="entry name" value="UPF0213_domain"/>
</dbReference>
<dbReference type="PROSITE" id="PS50164">
    <property type="entry name" value="GIY_YIG"/>
    <property type="match status" value="1"/>
</dbReference>
<dbReference type="EMBL" id="MLJW01000592">
    <property type="protein sequence ID" value="OIQ84773.1"/>
    <property type="molecule type" value="Genomic_DNA"/>
</dbReference>
<dbReference type="InterPro" id="IPR035901">
    <property type="entry name" value="GIY-YIG_endonuc_sf"/>
</dbReference>
<evidence type="ECO:0000259" key="1">
    <source>
        <dbReference type="PROSITE" id="PS50164"/>
    </source>
</evidence>
<dbReference type="InterPro" id="IPR000305">
    <property type="entry name" value="GIY-YIG_endonuc"/>
</dbReference>
<name>A0A1J5R9D9_9ZZZZ</name>
<protein>
    <submittedName>
        <fullName evidence="2">GIY-YIG nuclease superfamily protein</fullName>
    </submittedName>
</protein>
<comment type="caution">
    <text evidence="2">The sequence shown here is derived from an EMBL/GenBank/DDBJ whole genome shotgun (WGS) entry which is preliminary data.</text>
</comment>
<dbReference type="AlphaFoldDB" id="A0A1J5R9D9"/>